<dbReference type="SUPFAM" id="SSF88713">
    <property type="entry name" value="Glycoside hydrolase/deacetylase"/>
    <property type="match status" value="1"/>
</dbReference>
<proteinExistence type="predicted"/>
<keyword evidence="4" id="KW-1185">Reference proteome</keyword>
<dbReference type="InterPro" id="IPR011330">
    <property type="entry name" value="Glyco_hydro/deAcase_b/a-brl"/>
</dbReference>
<evidence type="ECO:0000256" key="1">
    <source>
        <dbReference type="SAM" id="SignalP"/>
    </source>
</evidence>
<evidence type="ECO:0000259" key="2">
    <source>
        <dbReference type="PROSITE" id="PS51677"/>
    </source>
</evidence>
<dbReference type="InterPro" id="IPR050248">
    <property type="entry name" value="Polysacc_deacetylase_ArnD"/>
</dbReference>
<feature type="signal peptide" evidence="1">
    <location>
        <begin position="1"/>
        <end position="23"/>
    </location>
</feature>
<feature type="chain" id="PRO_5022786224" evidence="1">
    <location>
        <begin position="24"/>
        <end position="280"/>
    </location>
</feature>
<dbReference type="InterPro" id="IPR002509">
    <property type="entry name" value="NODB_dom"/>
</dbReference>
<organism evidence="3 4">
    <name type="scientific">Arachidicoccus ginsenosidivorans</name>
    <dbReference type="NCBI Taxonomy" id="496057"/>
    <lineage>
        <taxon>Bacteria</taxon>
        <taxon>Pseudomonadati</taxon>
        <taxon>Bacteroidota</taxon>
        <taxon>Chitinophagia</taxon>
        <taxon>Chitinophagales</taxon>
        <taxon>Chitinophagaceae</taxon>
        <taxon>Arachidicoccus</taxon>
    </lineage>
</organism>
<dbReference type="AlphaFoldDB" id="A0A5B8VML1"/>
<dbReference type="PROSITE" id="PS51677">
    <property type="entry name" value="NODB"/>
    <property type="match status" value="1"/>
</dbReference>
<dbReference type="Proteomes" id="UP000321291">
    <property type="component" value="Chromosome"/>
</dbReference>
<gene>
    <name evidence="3" type="ORF">FSB73_12280</name>
</gene>
<dbReference type="GO" id="GO:0016810">
    <property type="term" value="F:hydrolase activity, acting on carbon-nitrogen (but not peptide) bonds"/>
    <property type="evidence" value="ECO:0007669"/>
    <property type="project" value="InterPro"/>
</dbReference>
<dbReference type="GO" id="GO:0005975">
    <property type="term" value="P:carbohydrate metabolic process"/>
    <property type="evidence" value="ECO:0007669"/>
    <property type="project" value="InterPro"/>
</dbReference>
<dbReference type="Gene3D" id="3.20.20.370">
    <property type="entry name" value="Glycoside hydrolase/deacetylase"/>
    <property type="match status" value="1"/>
</dbReference>
<dbReference type="EMBL" id="CP042434">
    <property type="protein sequence ID" value="QEC72331.1"/>
    <property type="molecule type" value="Genomic_DNA"/>
</dbReference>
<dbReference type="KEGG" id="agi:FSB73_12280"/>
<evidence type="ECO:0000313" key="4">
    <source>
        <dbReference type="Proteomes" id="UP000321291"/>
    </source>
</evidence>
<name>A0A5B8VML1_9BACT</name>
<keyword evidence="1" id="KW-0732">Signal</keyword>
<sequence>MRMVMSKLLAKTALTLSVVAVFASCKGDGAKENKTDKPAKDSVVTVLKPGSSIKLDPAKKYVYLTWDDGPQPPGTTNCEEVFREEGVKATFFMVGMHQFSPSRERIVDTIRNSYPQFLLANHSHSHGFRDHYREFYANPDSAMQDIYLGEKELKVPVKIVRLPGMNSWVENGKIKGPHSSLEVCKRLGSAGYNAVGWDLEWRFGRRSVPVQGAEQMAKEVEDILADGRTYASNAVVILAHDRMFRDQYKDSLRKFVQILKTHPDYVFETIDHYPLIQKGK</sequence>
<dbReference type="PROSITE" id="PS51257">
    <property type="entry name" value="PROKAR_LIPOPROTEIN"/>
    <property type="match status" value="1"/>
</dbReference>
<evidence type="ECO:0000313" key="3">
    <source>
        <dbReference type="EMBL" id="QEC72331.1"/>
    </source>
</evidence>
<feature type="domain" description="NodB homology" evidence="2">
    <location>
        <begin position="60"/>
        <end position="268"/>
    </location>
</feature>
<reference evidence="3 4" key="1">
    <citation type="journal article" date="2017" name="Int. J. Syst. Evol. Microbiol.">
        <title>Arachidicoccus ginsenosidivorans sp. nov., with ginsenoside-converting activity isolated from ginseng cultivating soil.</title>
        <authorList>
            <person name="Siddiqi M.Z."/>
            <person name="Aslam Z."/>
            <person name="Im W.T."/>
        </authorList>
    </citation>
    <scope>NUCLEOTIDE SEQUENCE [LARGE SCALE GENOMIC DNA]</scope>
    <source>
        <strain evidence="3 4">Gsoil 809</strain>
    </source>
</reference>
<dbReference type="Pfam" id="PF01522">
    <property type="entry name" value="Polysacc_deac_1"/>
    <property type="match status" value="1"/>
</dbReference>
<protein>
    <submittedName>
        <fullName evidence="3">Polysaccharide deacetylase family protein</fullName>
    </submittedName>
</protein>
<dbReference type="PANTHER" id="PTHR10587">
    <property type="entry name" value="GLYCOSYL TRANSFERASE-RELATED"/>
    <property type="match status" value="1"/>
</dbReference>
<accession>A0A5B8VML1</accession>